<reference evidence="4 5" key="1">
    <citation type="submission" date="2016-08" db="EMBL/GenBank/DDBJ databases">
        <title>Campylobacter species from sea mammals.</title>
        <authorList>
            <person name="Gilbert M.J."/>
            <person name="Byrne B.A."/>
            <person name="Zomer A.L."/>
            <person name="Wagenaar J.A."/>
        </authorList>
    </citation>
    <scope>NUCLEOTIDE SEQUENCE [LARGE SCALE GENOMIC DNA]</scope>
    <source>
        <strain evidence="4 5">1105248</strain>
    </source>
</reference>
<evidence type="ECO:0000313" key="4">
    <source>
        <dbReference type="EMBL" id="OPA74825.1"/>
    </source>
</evidence>
<dbReference type="EMBL" id="MCRK01000044">
    <property type="protein sequence ID" value="OPA74825.1"/>
    <property type="molecule type" value="Genomic_DNA"/>
</dbReference>
<feature type="chain" id="PRO_5043925770" description="Peptidase S8/S53 domain-containing protein" evidence="2">
    <location>
        <begin position="20"/>
        <end position="1120"/>
    </location>
</feature>
<name>A0AAX0L8Y9_9BACT</name>
<sequence>MKTTKTTLLATSVVTILLAGCGGGGGGSSSSNNSSYTPPKIDNSQPRNNQPSLRVEQPSTQPVKQPPVSTIPVNTSPAPMSVTVTNGFTKAMFDLNVNKNIKESNLRYSNKSEKNVNPIPLMVDRQLEQITEIASIANSLVESGARHQMAPNKLRLVQTSNSNFRSFLFYTGKTDTSENWNSKAKIDQRFEHNSFSRMKNGENVILDEHSLIKNIDEVHKLSKLVDNEIGKVLVIDDFIRRDPLDYTKKLEEEKRLEKSTTFEEKKRDSLERTVVPDKNNILRTTHLEEMIGRMTGYQDDYRAVDDRMPGLMIDNGKIHALENNSDLIQTLNTDKMDNALKNGYSIVNASWVYQLDKGDKKNDESWSDFFERKHPNDPRIDGTTIAISNKILPKFQEYAENKDMLFINTTGNDKNEKVSHIPYYALANKDKFSNFLNGFIAVSAIDPKTGKIADYANHCSDLKEFCLVANGQYEYRNQAIKDKYIVVAGTSYAAPYVASVAALTKSVFPFMTNYNLQQTLLSTSKDLGNDDVYGWGLIQPQDAIEGPKKFWDKDFVVDFNHNKDLITGNNRVFNFSNDIEGNKGLIIKGDRQKPNILSLSGKNTYTGKTTVKENGILNIDGLNISDTIVEANGHLYGSGILGNVNNNGGLYNFSYDTVTNSNSPLLGKGMLIKGNYRQGANASLYVNLGQPLLVEGFADLDGKLVVHDVKTGYVSKHGKVFEDVLASKKGITGQFKNTSLPTFLENPETYYNSLNNKDGSNIYTVSVFANYKGFDVSTTPIRTSAITNLVTLNNAVETKIEKAVDKAKEKEPNLDKVETAVVANNEVLKLEQTNTSVMQLLAEAQSDSTKAIKVAKKLDGSEYLTSIKRSNKIDDINSFNTLNNKQDGFGYEFIKNEKDNINIVSYGSKKQSHEFSAKINYTTDNDFKQNGMNLNYYNSDFKVGFGLGYSSTNEKIYGDNTTNGNKLKQNTYQVALYAKDSISFGSSNISGLFGVELLRKTIKDINGDLYDLIKQNLNNTNLLLGLNYQLTNPFDIRDISFNLGYLYKKQLNKNKALVGRALDSAKLTFNDREKRRDTHILSTGISKQFGKFNLGVDYNLYKARDKKAENGFRVSVSYAF</sequence>
<evidence type="ECO:0000313" key="5">
    <source>
        <dbReference type="Proteomes" id="UP000189728"/>
    </source>
</evidence>
<dbReference type="Gene3D" id="3.40.50.200">
    <property type="entry name" value="Peptidase S8/S53 domain"/>
    <property type="match status" value="1"/>
</dbReference>
<organism evidence="4 5">
    <name type="scientific">Campylobacter pinnipediorum subsp. pinnipediorum</name>
    <dbReference type="NCBI Taxonomy" id="1660067"/>
    <lineage>
        <taxon>Bacteria</taxon>
        <taxon>Pseudomonadati</taxon>
        <taxon>Campylobacterota</taxon>
        <taxon>Epsilonproteobacteria</taxon>
        <taxon>Campylobacterales</taxon>
        <taxon>Campylobacteraceae</taxon>
        <taxon>Campylobacter</taxon>
    </lineage>
</organism>
<feature type="region of interest" description="Disordered" evidence="1">
    <location>
        <begin position="22"/>
        <end position="75"/>
    </location>
</feature>
<keyword evidence="2" id="KW-0732">Signal</keyword>
<dbReference type="SUPFAM" id="SSF52743">
    <property type="entry name" value="Subtilisin-like"/>
    <property type="match status" value="1"/>
</dbReference>
<comment type="caution">
    <text evidence="4">The sequence shown here is derived from an EMBL/GenBank/DDBJ whole genome shotgun (WGS) entry which is preliminary data.</text>
</comment>
<dbReference type="SUPFAM" id="SSF51126">
    <property type="entry name" value="Pectin lyase-like"/>
    <property type="match status" value="1"/>
</dbReference>
<dbReference type="RefSeq" id="WP_180374477.1">
    <property type="nucleotide sequence ID" value="NZ_MCRK01000044.1"/>
</dbReference>
<proteinExistence type="predicted"/>
<accession>A0AAX0L8Y9</accession>
<gene>
    <name evidence="4" type="ORF">BFG04_06355</name>
</gene>
<protein>
    <recommendedName>
        <fullName evidence="3">Peptidase S8/S53 domain-containing protein</fullName>
    </recommendedName>
</protein>
<dbReference type="GO" id="GO:0004252">
    <property type="term" value="F:serine-type endopeptidase activity"/>
    <property type="evidence" value="ECO:0007669"/>
    <property type="project" value="InterPro"/>
</dbReference>
<dbReference type="Proteomes" id="UP000189728">
    <property type="component" value="Unassembled WGS sequence"/>
</dbReference>
<dbReference type="PROSITE" id="PS51257">
    <property type="entry name" value="PROKAR_LIPOPROTEIN"/>
    <property type="match status" value="1"/>
</dbReference>
<dbReference type="Pfam" id="PF00082">
    <property type="entry name" value="Peptidase_S8"/>
    <property type="match status" value="1"/>
</dbReference>
<feature type="domain" description="Peptidase S8/S53" evidence="3">
    <location>
        <begin position="319"/>
        <end position="536"/>
    </location>
</feature>
<dbReference type="InterPro" id="IPR036852">
    <property type="entry name" value="Peptidase_S8/S53_dom_sf"/>
</dbReference>
<dbReference type="GO" id="GO:0006508">
    <property type="term" value="P:proteolysis"/>
    <property type="evidence" value="ECO:0007669"/>
    <property type="project" value="InterPro"/>
</dbReference>
<dbReference type="AlphaFoldDB" id="A0AAX0L8Y9"/>
<evidence type="ECO:0000259" key="3">
    <source>
        <dbReference type="Pfam" id="PF00082"/>
    </source>
</evidence>
<evidence type="ECO:0000256" key="2">
    <source>
        <dbReference type="SAM" id="SignalP"/>
    </source>
</evidence>
<dbReference type="InterPro" id="IPR000209">
    <property type="entry name" value="Peptidase_S8/S53_dom"/>
</dbReference>
<dbReference type="InterPro" id="IPR011050">
    <property type="entry name" value="Pectin_lyase_fold/virulence"/>
</dbReference>
<evidence type="ECO:0000256" key="1">
    <source>
        <dbReference type="SAM" id="MobiDB-lite"/>
    </source>
</evidence>
<feature type="compositionally biased region" description="Polar residues" evidence="1">
    <location>
        <begin position="42"/>
        <end position="75"/>
    </location>
</feature>
<feature type="signal peptide" evidence="2">
    <location>
        <begin position="1"/>
        <end position="19"/>
    </location>
</feature>